<dbReference type="RefSeq" id="WP_207640339.1">
    <property type="nucleotide sequence ID" value="NZ_BA000059.1"/>
</dbReference>
<feature type="domain" description="Large polyvalent protein-associated" evidence="1">
    <location>
        <begin position="76"/>
        <end position="143"/>
    </location>
</feature>
<dbReference type="Proteomes" id="UP000054164">
    <property type="component" value="Unassembled WGS sequence"/>
</dbReference>
<dbReference type="AlphaFoldDB" id="A0A060N937"/>
<accession>A0A060N937</accession>
<gene>
    <name evidence="2" type="ORF">CBO05P2_103</name>
</gene>
<dbReference type="HOGENOM" id="CLU_1674528_0_0_9"/>
<name>A0A060N937_CLOBO</name>
<dbReference type="InterPro" id="IPR040789">
    <property type="entry name" value="LPD11"/>
</dbReference>
<sequence>MESNNIRTMELIGIDDWDRPVYKCIETGNLYKDITLGSDNPELCSCSNDFEGEPNCPIKNDLEIYFTVKPINKEDSFKYQLLDRLRSDCEYYLGYGNRNVNHLWANNEKEQIEKMKELYNSFPDNEKPEWLTYEQILQYERLMINS</sequence>
<protein>
    <recommendedName>
        <fullName evidence="1">Large polyvalent protein-associated domain-containing protein</fullName>
    </recommendedName>
</protein>
<dbReference type="Pfam" id="PF18824">
    <property type="entry name" value="LPD11"/>
    <property type="match status" value="1"/>
</dbReference>
<proteinExistence type="predicted"/>
<organism evidence="2">
    <name type="scientific">Clostridium botulinum B str. Osaka05</name>
    <dbReference type="NCBI Taxonomy" id="1407017"/>
    <lineage>
        <taxon>Bacteria</taxon>
        <taxon>Bacillati</taxon>
        <taxon>Bacillota</taxon>
        <taxon>Clostridia</taxon>
        <taxon>Eubacteriales</taxon>
        <taxon>Clostridiaceae</taxon>
        <taxon>Clostridium</taxon>
    </lineage>
</organism>
<dbReference type="EMBL" id="BA000059">
    <property type="protein sequence ID" value="BAO05128.1"/>
    <property type="molecule type" value="Genomic_DNA"/>
</dbReference>
<reference evidence="2" key="1">
    <citation type="submission" date="2013-10" db="EMBL/GenBank/DDBJ databases">
        <title>Draft genome sequence of Clostridium botulinum type B strain Osaka05.</title>
        <authorList>
            <person name="Sakaguchi Y."/>
            <person name="Hosomi K."/>
            <person name="Uchiyama J."/>
            <person name="Ogura Y."/>
            <person name="Sakaguchi M."/>
            <person name="Kohda T."/>
            <person name="Mukamoto M."/>
            <person name="Misawa N."/>
            <person name="Matsuzaki S."/>
            <person name="Hayashi T."/>
            <person name="Kozaki S."/>
        </authorList>
    </citation>
    <scope>NUCLEOTIDE SEQUENCE</scope>
    <source>
        <strain evidence="2">Osaka05</strain>
    </source>
</reference>
<evidence type="ECO:0000313" key="2">
    <source>
        <dbReference type="EMBL" id="BAO05128.1"/>
    </source>
</evidence>
<evidence type="ECO:0000259" key="1">
    <source>
        <dbReference type="Pfam" id="PF18824"/>
    </source>
</evidence>